<dbReference type="STRING" id="10195.A0A3M7T6U9"/>
<keyword evidence="3 4" id="KW-0472">Membrane</keyword>
<evidence type="ECO:0000313" key="8">
    <source>
        <dbReference type="Proteomes" id="UP000276133"/>
    </source>
</evidence>
<gene>
    <name evidence="7" type="ORF">BpHYR1_043460</name>
</gene>
<feature type="transmembrane region" description="Helical" evidence="4">
    <location>
        <begin position="73"/>
        <end position="94"/>
    </location>
</feature>
<dbReference type="PANTHER" id="PTHR46121">
    <property type="entry name" value="STEROIDOGENIC ACUTE REGULATORY PROTEIN-LIKE"/>
    <property type="match status" value="1"/>
</dbReference>
<feature type="domain" description="MENTAL" evidence="6">
    <location>
        <begin position="24"/>
        <end position="198"/>
    </location>
</feature>
<dbReference type="InterPro" id="IPR023393">
    <property type="entry name" value="START-like_dom_sf"/>
</dbReference>
<comment type="caution">
    <text evidence="7">The sequence shown here is derived from an EMBL/GenBank/DDBJ whole genome shotgun (WGS) entry which is preliminary data.</text>
</comment>
<dbReference type="SUPFAM" id="SSF55961">
    <property type="entry name" value="Bet v1-like"/>
    <property type="match status" value="1"/>
</dbReference>
<evidence type="ECO:0000259" key="6">
    <source>
        <dbReference type="PROSITE" id="PS51439"/>
    </source>
</evidence>
<dbReference type="SMART" id="SM00234">
    <property type="entry name" value="START"/>
    <property type="match status" value="1"/>
</dbReference>
<dbReference type="InterPro" id="IPR000799">
    <property type="entry name" value="StAR-like"/>
</dbReference>
<name>A0A3M7T6U9_BRAPC</name>
<dbReference type="Proteomes" id="UP000276133">
    <property type="component" value="Unassembled WGS sequence"/>
</dbReference>
<evidence type="ECO:0000313" key="7">
    <source>
        <dbReference type="EMBL" id="RNA43756.1"/>
    </source>
</evidence>
<dbReference type="Pfam" id="PF10457">
    <property type="entry name" value="MENTAL"/>
    <property type="match status" value="1"/>
</dbReference>
<sequence>MPSNRLTAENANFLLNCSEIELNLKATRRSFVLFLFFDFTFTSLLWLIYCTTKGLSIEEAYEEEIKKYNIDSSLFDVAVASVVRFIFLNLFYTIFKINHWIPAAIITFASSSFLISKVIIFAIKGTHKIITDYLILIISFLIVWGQTGYLDMKIFSIVKKKAVLLDTDSTISNTSRANYGSVNAPRGILSEVPSFYASPLDSPRDFSDEENDSQSIKSFLREDQRRSRFKNSKSIRSTLTNIPEAGKNSQYLEFEKLSEELLETLVSIKNDDKDWNLTEFNLIDLLNEKNVKIDSIDANINCSLKTKYFSGIGKVFKLDTVIPFEESLLLKVLRDEVEECANWNVTVKEAKVVTKIRQDLSILHVCVHEQAGGLVSQRDFVNLNRYYFNDNMEQHILASIACKSDQVPVLESYVRGENGPTGYFFSRIDDNFTKFTWILNVNLKGWLPQYLIDQSLTMAQKDFI</sequence>
<evidence type="ECO:0000256" key="3">
    <source>
        <dbReference type="ARBA" id="ARBA00023136"/>
    </source>
</evidence>
<feature type="domain" description="START" evidence="5">
    <location>
        <begin position="246"/>
        <end position="464"/>
    </location>
</feature>
<dbReference type="GO" id="GO:0005765">
    <property type="term" value="C:lysosomal membrane"/>
    <property type="evidence" value="ECO:0007669"/>
    <property type="project" value="TreeGrafter"/>
</dbReference>
<dbReference type="InterPro" id="IPR051869">
    <property type="entry name" value="STARD3"/>
</dbReference>
<keyword evidence="8" id="KW-1185">Reference proteome</keyword>
<dbReference type="PANTHER" id="PTHR46121:SF4">
    <property type="entry name" value="STEROIDOGENIC ACUTE REGULATORY PROTEIN-LIKE"/>
    <property type="match status" value="1"/>
</dbReference>
<dbReference type="InterPro" id="IPR019498">
    <property type="entry name" value="MENTAL"/>
</dbReference>
<dbReference type="GO" id="GO:0008289">
    <property type="term" value="F:lipid binding"/>
    <property type="evidence" value="ECO:0007669"/>
    <property type="project" value="InterPro"/>
</dbReference>
<feature type="transmembrane region" description="Helical" evidence="4">
    <location>
        <begin position="130"/>
        <end position="150"/>
    </location>
</feature>
<dbReference type="Pfam" id="PF01852">
    <property type="entry name" value="START"/>
    <property type="match status" value="1"/>
</dbReference>
<dbReference type="AlphaFoldDB" id="A0A3M7T6U9"/>
<keyword evidence="4" id="KW-1133">Transmembrane helix</keyword>
<proteinExistence type="predicted"/>
<dbReference type="GO" id="GO:0005789">
    <property type="term" value="C:endoplasmic reticulum membrane"/>
    <property type="evidence" value="ECO:0007669"/>
    <property type="project" value="TreeGrafter"/>
</dbReference>
<evidence type="ECO:0000256" key="1">
    <source>
        <dbReference type="ARBA" id="ARBA00004141"/>
    </source>
</evidence>
<dbReference type="GO" id="GO:0099044">
    <property type="term" value="P:vesicle tethering to endoplasmic reticulum"/>
    <property type="evidence" value="ECO:0007669"/>
    <property type="project" value="TreeGrafter"/>
</dbReference>
<accession>A0A3M7T6U9</accession>
<evidence type="ECO:0000256" key="2">
    <source>
        <dbReference type="ARBA" id="ARBA00022692"/>
    </source>
</evidence>
<comment type="subcellular location">
    <subcellularLocation>
        <location evidence="1">Membrane</location>
        <topology evidence="1">Multi-pass membrane protein</topology>
    </subcellularLocation>
</comment>
<feature type="transmembrane region" description="Helical" evidence="4">
    <location>
        <begin position="31"/>
        <end position="52"/>
    </location>
</feature>
<evidence type="ECO:0000259" key="5">
    <source>
        <dbReference type="PROSITE" id="PS50848"/>
    </source>
</evidence>
<dbReference type="PRINTS" id="PR00978">
    <property type="entry name" value="STARPROTEIN"/>
</dbReference>
<dbReference type="InterPro" id="IPR002913">
    <property type="entry name" value="START_lipid-bd_dom"/>
</dbReference>
<dbReference type="Gene3D" id="3.30.530.20">
    <property type="match status" value="1"/>
</dbReference>
<organism evidence="7 8">
    <name type="scientific">Brachionus plicatilis</name>
    <name type="common">Marine rotifer</name>
    <name type="synonym">Brachionus muelleri</name>
    <dbReference type="NCBI Taxonomy" id="10195"/>
    <lineage>
        <taxon>Eukaryota</taxon>
        <taxon>Metazoa</taxon>
        <taxon>Spiralia</taxon>
        <taxon>Gnathifera</taxon>
        <taxon>Rotifera</taxon>
        <taxon>Eurotatoria</taxon>
        <taxon>Monogononta</taxon>
        <taxon>Pseudotrocha</taxon>
        <taxon>Ploima</taxon>
        <taxon>Brachionidae</taxon>
        <taxon>Brachionus</taxon>
    </lineage>
</organism>
<dbReference type="PROSITE" id="PS50848">
    <property type="entry name" value="START"/>
    <property type="match status" value="1"/>
</dbReference>
<protein>
    <submittedName>
        <fullName evidence="7">StAR-related lipid transfer 3</fullName>
    </submittedName>
</protein>
<dbReference type="GO" id="GO:0140284">
    <property type="term" value="C:endoplasmic reticulum-endosome membrane contact site"/>
    <property type="evidence" value="ECO:0007669"/>
    <property type="project" value="TreeGrafter"/>
</dbReference>
<keyword evidence="2 4" id="KW-0812">Transmembrane</keyword>
<evidence type="ECO:0000256" key="4">
    <source>
        <dbReference type="SAM" id="Phobius"/>
    </source>
</evidence>
<dbReference type="OrthoDB" id="74575at2759"/>
<feature type="non-terminal residue" evidence="7">
    <location>
        <position position="464"/>
    </location>
</feature>
<dbReference type="GO" id="GO:0031902">
    <property type="term" value="C:late endosome membrane"/>
    <property type="evidence" value="ECO:0007669"/>
    <property type="project" value="TreeGrafter"/>
</dbReference>
<feature type="transmembrane region" description="Helical" evidence="4">
    <location>
        <begin position="100"/>
        <end position="123"/>
    </location>
</feature>
<reference evidence="7 8" key="1">
    <citation type="journal article" date="2018" name="Sci. Rep.">
        <title>Genomic signatures of local adaptation to the degree of environmental predictability in rotifers.</title>
        <authorList>
            <person name="Franch-Gras L."/>
            <person name="Hahn C."/>
            <person name="Garcia-Roger E.M."/>
            <person name="Carmona M.J."/>
            <person name="Serra M."/>
            <person name="Gomez A."/>
        </authorList>
    </citation>
    <scope>NUCLEOTIDE SEQUENCE [LARGE SCALE GENOMIC DNA]</scope>
    <source>
        <strain evidence="7">HYR1</strain>
    </source>
</reference>
<dbReference type="PROSITE" id="PS51439">
    <property type="entry name" value="MENTAL"/>
    <property type="match status" value="1"/>
</dbReference>
<dbReference type="EMBL" id="REGN01000179">
    <property type="protein sequence ID" value="RNA43756.1"/>
    <property type="molecule type" value="Genomic_DNA"/>
</dbReference>